<evidence type="ECO:0000313" key="4">
    <source>
        <dbReference type="EMBL" id="UUX91552.1"/>
    </source>
</evidence>
<evidence type="ECO:0000256" key="2">
    <source>
        <dbReference type="ARBA" id="ARBA00023002"/>
    </source>
</evidence>
<keyword evidence="5" id="KW-1185">Reference proteome</keyword>
<dbReference type="AlphaFoldDB" id="A0A9E7PQ88"/>
<dbReference type="InterPro" id="IPR045025">
    <property type="entry name" value="HACL1-like"/>
</dbReference>
<dbReference type="InterPro" id="IPR002880">
    <property type="entry name" value="Pyrv_Fd/Flavodoxin_OxRdtase_N"/>
</dbReference>
<dbReference type="GeneID" id="74307883"/>
<dbReference type="GO" id="GO:0006082">
    <property type="term" value="P:organic acid metabolic process"/>
    <property type="evidence" value="ECO:0007669"/>
    <property type="project" value="UniProtKB-ARBA"/>
</dbReference>
<evidence type="ECO:0000259" key="3">
    <source>
        <dbReference type="Pfam" id="PF02775"/>
    </source>
</evidence>
<dbReference type="Pfam" id="PF02775">
    <property type="entry name" value="TPP_enzyme_C"/>
    <property type="match status" value="1"/>
</dbReference>
<dbReference type="PANTHER" id="PTHR43710">
    <property type="entry name" value="2-HYDROXYACYL-COA LYASE"/>
    <property type="match status" value="1"/>
</dbReference>
<organism evidence="4 5">
    <name type="scientific">Methanoplanus endosymbiosus</name>
    <dbReference type="NCBI Taxonomy" id="33865"/>
    <lineage>
        <taxon>Archaea</taxon>
        <taxon>Methanobacteriati</taxon>
        <taxon>Methanobacteriota</taxon>
        <taxon>Stenosarchaea group</taxon>
        <taxon>Methanomicrobia</taxon>
        <taxon>Methanomicrobiales</taxon>
        <taxon>Methanomicrobiaceae</taxon>
        <taxon>Methanoplanus</taxon>
    </lineage>
</organism>
<dbReference type="Gene3D" id="3.40.50.970">
    <property type="match status" value="2"/>
</dbReference>
<reference evidence="4" key="1">
    <citation type="submission" date="2022-04" db="EMBL/GenBank/DDBJ databases">
        <title>Complete genome of Methanoplanus endosymbiosus DSM 3599.</title>
        <authorList>
            <person name="Chen S.-C."/>
            <person name="You Y.-T."/>
            <person name="Zhou Y.-Z."/>
            <person name="Lai M.-C."/>
        </authorList>
    </citation>
    <scope>NUCLEOTIDE SEQUENCE</scope>
    <source>
        <strain evidence="4">DSM 3599</strain>
    </source>
</reference>
<dbReference type="SUPFAM" id="SSF52518">
    <property type="entry name" value="Thiamin diphosphate-binding fold (THDP-binding)"/>
    <property type="match status" value="2"/>
</dbReference>
<protein>
    <submittedName>
        <fullName evidence="4">Thiamine pyrophosphate-dependent enzyme</fullName>
    </submittedName>
</protein>
<dbReference type="GO" id="GO:0046872">
    <property type="term" value="F:metal ion binding"/>
    <property type="evidence" value="ECO:0007669"/>
    <property type="project" value="UniProtKB-KW"/>
</dbReference>
<dbReference type="GO" id="GO:0016491">
    <property type="term" value="F:oxidoreductase activity"/>
    <property type="evidence" value="ECO:0007669"/>
    <property type="project" value="UniProtKB-KW"/>
</dbReference>
<sequence>MTNQKSGCDILADALLKSADTIYTVPGYPVTELAEKVDAEYVINEKTALEYALGDSLSGRRSAVIVKNAGVNILADPMVNAVYQGIIGGVVIIAGDDTKAIGSQTCQDSTHYAKVSDVPLIVPNRDNLFSSAEMAFQASERFSRPAILRVTEDILENSAKSGTVIRKDLKGELANPLFTMKGRCEAAGNITVDMYEQTEFPLTYPPAGRHNAEVRTRTENPETMPDRGYARTLCRNCPYKELFSAIKDSGREVICDTGCSLLSKNPPYNFGLANYGLGSSVAAAAKSTGIALTGDYALLHSGINSLIDVFEKELPVLVIVLLNKRMGMTGGQDSPDLLRYIQWAEPEIIRSESIGSGSTGELSDYINEKPDRPKVILISGACPVGEKHERIKC</sequence>
<dbReference type="EMBL" id="CP096115">
    <property type="protein sequence ID" value="UUX91552.1"/>
    <property type="molecule type" value="Genomic_DNA"/>
</dbReference>
<keyword evidence="1" id="KW-0479">Metal-binding</keyword>
<keyword evidence="2" id="KW-0560">Oxidoreductase</keyword>
<dbReference type="InterPro" id="IPR011766">
    <property type="entry name" value="TPP_enzyme_TPP-bd"/>
</dbReference>
<name>A0A9E7PQ88_9EURY</name>
<dbReference type="GO" id="GO:0044272">
    <property type="term" value="P:sulfur compound biosynthetic process"/>
    <property type="evidence" value="ECO:0007669"/>
    <property type="project" value="UniProtKB-ARBA"/>
</dbReference>
<evidence type="ECO:0000256" key="1">
    <source>
        <dbReference type="ARBA" id="ARBA00022723"/>
    </source>
</evidence>
<dbReference type="CDD" id="cd07034">
    <property type="entry name" value="TPP_PYR_PFOR_IOR-alpha_like"/>
    <property type="match status" value="1"/>
</dbReference>
<evidence type="ECO:0000313" key="5">
    <source>
        <dbReference type="Proteomes" id="UP001060368"/>
    </source>
</evidence>
<dbReference type="GO" id="GO:0030976">
    <property type="term" value="F:thiamine pyrophosphate binding"/>
    <property type="evidence" value="ECO:0007669"/>
    <property type="project" value="InterPro"/>
</dbReference>
<dbReference type="KEGG" id="mend:L6E24_09235"/>
<feature type="domain" description="Thiamine pyrophosphate enzyme TPP-binding" evidence="3">
    <location>
        <begin position="271"/>
        <end position="336"/>
    </location>
</feature>
<dbReference type="Proteomes" id="UP001060368">
    <property type="component" value="Chromosome"/>
</dbReference>
<dbReference type="InterPro" id="IPR029061">
    <property type="entry name" value="THDP-binding"/>
</dbReference>
<proteinExistence type="predicted"/>
<accession>A0A9E7PQ88</accession>
<dbReference type="RefSeq" id="WP_257741704.1">
    <property type="nucleotide sequence ID" value="NZ_CP096115.1"/>
</dbReference>
<gene>
    <name evidence="4" type="ORF">L6E24_09235</name>
</gene>
<dbReference type="PANTHER" id="PTHR43710:SF7">
    <property type="entry name" value="INDOLEPYRUVATE OXIDOREDUCTASE SUBUNIT IORA"/>
    <property type="match status" value="1"/>
</dbReference>